<keyword evidence="1 4" id="KW-0378">Hydrolase</keyword>
<dbReference type="EMBL" id="JAGGLJ010000014">
    <property type="protein sequence ID" value="MBP2025870.1"/>
    <property type="molecule type" value="Genomic_DNA"/>
</dbReference>
<dbReference type="RefSeq" id="WP_210061521.1">
    <property type="nucleotide sequence ID" value="NZ_JAGGLJ010000014.1"/>
</dbReference>
<name>A0ABS4KDN7_9FIRM</name>
<organism evidence="4 5">
    <name type="scientific">Peptoniphilus stercorisuis</name>
    <dbReference type="NCBI Taxonomy" id="1436965"/>
    <lineage>
        <taxon>Bacteria</taxon>
        <taxon>Bacillati</taxon>
        <taxon>Bacillota</taxon>
        <taxon>Tissierellia</taxon>
        <taxon>Tissierellales</taxon>
        <taxon>Peptoniphilaceae</taxon>
        <taxon>Peptoniphilus</taxon>
    </lineage>
</organism>
<dbReference type="PANTHER" id="PTHR12304:SF4">
    <property type="entry name" value="URIDINE NUCLEOSIDASE"/>
    <property type="match status" value="1"/>
</dbReference>
<dbReference type="Gene3D" id="3.90.245.10">
    <property type="entry name" value="Ribonucleoside hydrolase-like"/>
    <property type="match status" value="1"/>
</dbReference>
<evidence type="ECO:0000259" key="3">
    <source>
        <dbReference type="Pfam" id="PF01156"/>
    </source>
</evidence>
<proteinExistence type="predicted"/>
<evidence type="ECO:0000256" key="2">
    <source>
        <dbReference type="ARBA" id="ARBA00023295"/>
    </source>
</evidence>
<protein>
    <submittedName>
        <fullName evidence="4">Purine nucleosidase</fullName>
        <ecNumber evidence="4">3.2.2.1</ecNumber>
    </submittedName>
</protein>
<dbReference type="Proteomes" id="UP001519306">
    <property type="component" value="Unassembled WGS sequence"/>
</dbReference>
<evidence type="ECO:0000313" key="4">
    <source>
        <dbReference type="EMBL" id="MBP2025870.1"/>
    </source>
</evidence>
<dbReference type="Pfam" id="PF01156">
    <property type="entry name" value="IU_nuc_hydro"/>
    <property type="match status" value="1"/>
</dbReference>
<evidence type="ECO:0000256" key="1">
    <source>
        <dbReference type="ARBA" id="ARBA00022801"/>
    </source>
</evidence>
<dbReference type="InterPro" id="IPR001910">
    <property type="entry name" value="Inosine/uridine_hydrolase_dom"/>
</dbReference>
<feature type="domain" description="Inosine/uridine-preferring nucleoside hydrolase" evidence="3">
    <location>
        <begin position="4"/>
        <end position="294"/>
    </location>
</feature>
<dbReference type="EC" id="3.2.2.1" evidence="4"/>
<dbReference type="InterPro" id="IPR023186">
    <property type="entry name" value="IUNH"/>
</dbReference>
<keyword evidence="2 4" id="KW-0326">Glycosidase</keyword>
<evidence type="ECO:0000313" key="5">
    <source>
        <dbReference type="Proteomes" id="UP001519306"/>
    </source>
</evidence>
<dbReference type="SUPFAM" id="SSF53590">
    <property type="entry name" value="Nucleoside hydrolase"/>
    <property type="match status" value="1"/>
</dbReference>
<accession>A0ABS4KDN7</accession>
<dbReference type="PANTHER" id="PTHR12304">
    <property type="entry name" value="INOSINE-URIDINE PREFERRING NUCLEOSIDE HYDROLASE"/>
    <property type="match status" value="1"/>
</dbReference>
<keyword evidence="5" id="KW-1185">Reference proteome</keyword>
<comment type="caution">
    <text evidence="4">The sequence shown here is derived from an EMBL/GenBank/DDBJ whole genome shotgun (WGS) entry which is preliminary data.</text>
</comment>
<dbReference type="GO" id="GO:0008477">
    <property type="term" value="F:purine nucleosidase activity"/>
    <property type="evidence" value="ECO:0007669"/>
    <property type="project" value="UniProtKB-EC"/>
</dbReference>
<reference evidence="4 5" key="1">
    <citation type="submission" date="2021-03" db="EMBL/GenBank/DDBJ databases">
        <title>Genomic Encyclopedia of Type Strains, Phase IV (KMG-IV): sequencing the most valuable type-strain genomes for metagenomic binning, comparative biology and taxonomic classification.</title>
        <authorList>
            <person name="Goeker M."/>
        </authorList>
    </citation>
    <scope>NUCLEOTIDE SEQUENCE [LARGE SCALE GENOMIC DNA]</scope>
    <source>
        <strain evidence="4 5">DSM 27563</strain>
    </source>
</reference>
<sequence>MKKIIIDCDPGIDDTLALSLAINSPEYDILGITLVSGNVEATLCYKNALKLLNFEQTSIPLYIGEEVPLVRELVTAKETHGEDGLGNSNLVYNYIPPQKNAVDFILNSLNKEKNIKIFALGPLTNIATALKKDRETFKNVELICMGGAFKSHGNCSPVAEFNFWVDPDAADYVIKNYPGMVKILPLDVTRKFLFTPNMLSYLKHLNKKRADFIESITNFYMDFHYEYEDIIGCVINDPLTFIADLREDLFEKKEYYCEVALSSQAMGQLIVDEYDFYKKKKNVILYTDVDNETAMKEFLSRLFKDHRDEIFARSDLY</sequence>
<dbReference type="InterPro" id="IPR036452">
    <property type="entry name" value="Ribo_hydro-like"/>
</dbReference>
<gene>
    <name evidence="4" type="ORF">J2Z71_001419</name>
</gene>